<sequence length="67" mass="8182">MEKNEYFNKNSCIQKINDLKKFYERDNSLIKIKPDKERILLKNVIEYCYREKCPIGYYNFNGECLYG</sequence>
<name>A0A6C0C0I8_9ZZZZ</name>
<proteinExistence type="predicted"/>
<accession>A0A6C0C0I8</accession>
<organism evidence="1">
    <name type="scientific">viral metagenome</name>
    <dbReference type="NCBI Taxonomy" id="1070528"/>
    <lineage>
        <taxon>unclassified sequences</taxon>
        <taxon>metagenomes</taxon>
        <taxon>organismal metagenomes</taxon>
    </lineage>
</organism>
<reference evidence="1" key="1">
    <citation type="journal article" date="2020" name="Nature">
        <title>Giant virus diversity and host interactions through global metagenomics.</title>
        <authorList>
            <person name="Schulz F."/>
            <person name="Roux S."/>
            <person name="Paez-Espino D."/>
            <person name="Jungbluth S."/>
            <person name="Walsh D.A."/>
            <person name="Denef V.J."/>
            <person name="McMahon K.D."/>
            <person name="Konstantinidis K.T."/>
            <person name="Eloe-Fadrosh E.A."/>
            <person name="Kyrpides N.C."/>
            <person name="Woyke T."/>
        </authorList>
    </citation>
    <scope>NUCLEOTIDE SEQUENCE</scope>
    <source>
        <strain evidence="1">GVMAG-M-3300020169-51</strain>
    </source>
</reference>
<dbReference type="AlphaFoldDB" id="A0A6C0C0I8"/>
<protein>
    <submittedName>
        <fullName evidence="1">Uncharacterized protein</fullName>
    </submittedName>
</protein>
<dbReference type="EMBL" id="MN739293">
    <property type="protein sequence ID" value="QHS97319.1"/>
    <property type="molecule type" value="Genomic_DNA"/>
</dbReference>
<evidence type="ECO:0000313" key="1">
    <source>
        <dbReference type="EMBL" id="QHS97319.1"/>
    </source>
</evidence>